<organism evidence="1 2">
    <name type="scientific">Lentinus tigrinus ALCF2SS1-6</name>
    <dbReference type="NCBI Taxonomy" id="1328759"/>
    <lineage>
        <taxon>Eukaryota</taxon>
        <taxon>Fungi</taxon>
        <taxon>Dikarya</taxon>
        <taxon>Basidiomycota</taxon>
        <taxon>Agaricomycotina</taxon>
        <taxon>Agaricomycetes</taxon>
        <taxon>Polyporales</taxon>
        <taxon>Polyporaceae</taxon>
        <taxon>Lentinus</taxon>
    </lineage>
</organism>
<evidence type="ECO:0000313" key="2">
    <source>
        <dbReference type="Proteomes" id="UP000313359"/>
    </source>
</evidence>
<keyword evidence="2" id="KW-1185">Reference proteome</keyword>
<gene>
    <name evidence="1" type="ORF">L227DRAFT_496363</name>
</gene>
<protein>
    <recommendedName>
        <fullName evidence="3">BTB domain-containing protein</fullName>
    </recommendedName>
</protein>
<proteinExistence type="predicted"/>
<dbReference type="Gene3D" id="3.30.710.10">
    <property type="entry name" value="Potassium Channel Kv1.1, Chain A"/>
    <property type="match status" value="1"/>
</dbReference>
<accession>A0A5C2SJE2</accession>
<evidence type="ECO:0008006" key="3">
    <source>
        <dbReference type="Google" id="ProtNLM"/>
    </source>
</evidence>
<dbReference type="Proteomes" id="UP000313359">
    <property type="component" value="Unassembled WGS sequence"/>
</dbReference>
<dbReference type="InterPro" id="IPR011333">
    <property type="entry name" value="SKP1/BTB/POZ_sf"/>
</dbReference>
<evidence type="ECO:0000313" key="1">
    <source>
        <dbReference type="EMBL" id="RPD63923.1"/>
    </source>
</evidence>
<name>A0A5C2SJE2_9APHY</name>
<reference evidence="1" key="1">
    <citation type="journal article" date="2018" name="Genome Biol. Evol.">
        <title>Genomics and development of Lentinus tigrinus, a white-rot wood-decaying mushroom with dimorphic fruiting bodies.</title>
        <authorList>
            <person name="Wu B."/>
            <person name="Xu Z."/>
            <person name="Knudson A."/>
            <person name="Carlson A."/>
            <person name="Chen N."/>
            <person name="Kovaka S."/>
            <person name="LaButti K."/>
            <person name="Lipzen A."/>
            <person name="Pennachio C."/>
            <person name="Riley R."/>
            <person name="Schakwitz W."/>
            <person name="Umezawa K."/>
            <person name="Ohm R.A."/>
            <person name="Grigoriev I.V."/>
            <person name="Nagy L.G."/>
            <person name="Gibbons J."/>
            <person name="Hibbett D."/>
        </authorList>
    </citation>
    <scope>NUCLEOTIDE SEQUENCE [LARGE SCALE GENOMIC DNA]</scope>
    <source>
        <strain evidence="1">ALCF2SS1-6</strain>
    </source>
</reference>
<dbReference type="STRING" id="1328759.A0A5C2SJE2"/>
<dbReference type="EMBL" id="ML122255">
    <property type="protein sequence ID" value="RPD63923.1"/>
    <property type="molecule type" value="Genomic_DNA"/>
</dbReference>
<sequence length="348" mass="39656">MDTDFSSNRCISPLTDYEVPTRHTDLYFDDGNLCIVTGRQYFIVHRGLLCRHSVLLQERIETIKEQEEQLVEGLAVLYLDDEPAEFAHFLRALYGLAYDTTAEAFAVTSAILRLATKYAVDALREVTLRNLSLSWPTTLHMWEARERAATSPDGVYAPRPALPHPLLIIELSREVDAPQLLPSAFYDLSRYLPTQLMEGHVTSNGEHHRLDIDDLCRVLRGKEQAARFFSTFIVTELEGRGPSQLCVHRNELQTSRKRACQMAYEAVTFELIRDVNGMVNNRNSDPLFSIAESMAMQTRGDQPGVENKVAYRACEACRLEYGAIVAAARDEFWRHLPAWFEIELKAWA</sequence>
<dbReference type="AlphaFoldDB" id="A0A5C2SJE2"/>
<dbReference type="OrthoDB" id="3235673at2759"/>